<feature type="region of interest" description="Disordered" evidence="1">
    <location>
        <begin position="1"/>
        <end position="25"/>
    </location>
</feature>
<dbReference type="Gene3D" id="2.60.120.20">
    <property type="match status" value="1"/>
</dbReference>
<sequence length="232" mass="25922">MPARRAPVRKISRRKKRTNTSRSMVSRATKQYVRRVMPKVEMKETWVHINENQLNTLTQGYLVTFPTIAPGSAIEQRIGQSLIARGFHMKGTLYNNSTQESFVRQVIIGFSPTVDPIANFFRGTATNVSSAVSSINGLDAMYYPINKTELKVYHDKVYRLAGSVSGSAGANTKMFSRFLKLGGKKIMFKGTDAVPDNWTYAVIHIASDANDDTSTGTTVELSSLNRFYYNDS</sequence>
<dbReference type="InterPro" id="IPR029053">
    <property type="entry name" value="Viral_coat"/>
</dbReference>
<feature type="compositionally biased region" description="Basic residues" evidence="1">
    <location>
        <begin position="1"/>
        <end position="19"/>
    </location>
</feature>
<reference evidence="2" key="1">
    <citation type="submission" date="2020-10" db="EMBL/GenBank/DDBJ databases">
        <title>CRESS DNA virus dark matter in the feces of wild birds.</title>
        <authorList>
            <person name="Yang S."/>
            <person name="Zhang W."/>
        </authorList>
    </citation>
    <scope>NUCLEOTIDE SEQUENCE</scope>
    <source>
        <strain evidence="2">Rbu21cir5</strain>
    </source>
</reference>
<name>A0A8A4XB68_9VIRU</name>
<organism evidence="2">
    <name type="scientific">Emberiza rustica CRESS-DNA-virus sp</name>
    <dbReference type="NCBI Taxonomy" id="2815032"/>
    <lineage>
        <taxon>Viruses</taxon>
        <taxon>Monodnaviria</taxon>
        <taxon>Shotokuvirae</taxon>
        <taxon>Cressdnaviricota</taxon>
    </lineage>
</organism>
<accession>A0A8A4XB68</accession>
<protein>
    <submittedName>
        <fullName evidence="2">Capsid protein</fullName>
    </submittedName>
</protein>
<dbReference type="EMBL" id="MW182749">
    <property type="protein sequence ID" value="QTE03357.1"/>
    <property type="molecule type" value="Genomic_DNA"/>
</dbReference>
<evidence type="ECO:0000313" key="2">
    <source>
        <dbReference type="EMBL" id="QTE03357.1"/>
    </source>
</evidence>
<proteinExistence type="predicted"/>
<evidence type="ECO:0000256" key="1">
    <source>
        <dbReference type="SAM" id="MobiDB-lite"/>
    </source>
</evidence>